<reference evidence="1 2" key="1">
    <citation type="submission" date="2024-08" db="EMBL/GenBank/DDBJ databases">
        <title>Two novel Cytobacillus novel species.</title>
        <authorList>
            <person name="Liu G."/>
        </authorList>
    </citation>
    <scope>NUCLEOTIDE SEQUENCE [LARGE SCALE GENOMIC DNA]</scope>
    <source>
        <strain evidence="1 2">FJAT-54145</strain>
    </source>
</reference>
<gene>
    <name evidence="1" type="ORF">ACFYKX_04190</name>
</gene>
<dbReference type="RefSeq" id="WP_389358336.1">
    <property type="nucleotide sequence ID" value="NZ_JBIACK010000001.1"/>
</dbReference>
<evidence type="ECO:0000313" key="1">
    <source>
        <dbReference type="EMBL" id="MFE8699818.1"/>
    </source>
</evidence>
<proteinExistence type="predicted"/>
<sequence>MKYFLRLVLACTVISCVPLGEQAKEIKYNHNSITISEIKGKVDFKVQEQDRSFFIELMESITGTEVMLF</sequence>
<dbReference type="Proteomes" id="UP001601059">
    <property type="component" value="Unassembled WGS sequence"/>
</dbReference>
<comment type="caution">
    <text evidence="1">The sequence shown here is derived from an EMBL/GenBank/DDBJ whole genome shotgun (WGS) entry which is preliminary data.</text>
</comment>
<protein>
    <submittedName>
        <fullName evidence="1">Uncharacterized protein</fullName>
    </submittedName>
</protein>
<dbReference type="EMBL" id="JBIACK010000001">
    <property type="protein sequence ID" value="MFE8699818.1"/>
    <property type="molecule type" value="Genomic_DNA"/>
</dbReference>
<accession>A0ABW6KAJ9</accession>
<organism evidence="1 2">
    <name type="scientific">Cytobacillus spartinae</name>
    <dbReference type="NCBI Taxonomy" id="3299023"/>
    <lineage>
        <taxon>Bacteria</taxon>
        <taxon>Bacillati</taxon>
        <taxon>Bacillota</taxon>
        <taxon>Bacilli</taxon>
        <taxon>Bacillales</taxon>
        <taxon>Bacillaceae</taxon>
        <taxon>Cytobacillus</taxon>
    </lineage>
</organism>
<evidence type="ECO:0000313" key="2">
    <source>
        <dbReference type="Proteomes" id="UP001601059"/>
    </source>
</evidence>
<name>A0ABW6KAJ9_9BACI</name>
<keyword evidence="2" id="KW-1185">Reference proteome</keyword>